<feature type="region of interest" description="Disordered" evidence="2">
    <location>
        <begin position="98"/>
        <end position="125"/>
    </location>
</feature>
<evidence type="ECO:0000259" key="4">
    <source>
        <dbReference type="Pfam" id="PF13193"/>
    </source>
</evidence>
<proteinExistence type="inferred from homology"/>
<comment type="similarity">
    <text evidence="1">Belongs to the ATP-dependent AMP-binding enzyme family.</text>
</comment>
<dbReference type="GO" id="GO:0006631">
    <property type="term" value="P:fatty acid metabolic process"/>
    <property type="evidence" value="ECO:0007669"/>
    <property type="project" value="TreeGrafter"/>
</dbReference>
<protein>
    <submittedName>
        <fullName evidence="5">Unannotated protein</fullName>
    </submittedName>
</protein>
<dbReference type="InterPro" id="IPR025110">
    <property type="entry name" value="AMP-bd_C"/>
</dbReference>
<dbReference type="InterPro" id="IPR020845">
    <property type="entry name" value="AMP-binding_CS"/>
</dbReference>
<gene>
    <name evidence="5" type="ORF">UFOPK3674_01881</name>
</gene>
<name>A0A6J7JEY4_9ZZZZ</name>
<dbReference type="EMBL" id="CAFBMX010000010">
    <property type="protein sequence ID" value="CAB4941780.1"/>
    <property type="molecule type" value="Genomic_DNA"/>
</dbReference>
<dbReference type="PANTHER" id="PTHR43201">
    <property type="entry name" value="ACYL-COA SYNTHETASE"/>
    <property type="match status" value="1"/>
</dbReference>
<organism evidence="5">
    <name type="scientific">freshwater metagenome</name>
    <dbReference type="NCBI Taxonomy" id="449393"/>
    <lineage>
        <taxon>unclassified sequences</taxon>
        <taxon>metagenomes</taxon>
        <taxon>ecological metagenomes</taxon>
    </lineage>
</organism>
<dbReference type="Pfam" id="PF00501">
    <property type="entry name" value="AMP-binding"/>
    <property type="match status" value="1"/>
</dbReference>
<dbReference type="GO" id="GO:0031956">
    <property type="term" value="F:medium-chain fatty acid-CoA ligase activity"/>
    <property type="evidence" value="ECO:0007669"/>
    <property type="project" value="TreeGrafter"/>
</dbReference>
<dbReference type="Pfam" id="PF13193">
    <property type="entry name" value="AMP-binding_C"/>
    <property type="match status" value="1"/>
</dbReference>
<dbReference type="Gene3D" id="3.30.300.30">
    <property type="match status" value="1"/>
</dbReference>
<evidence type="ECO:0000256" key="1">
    <source>
        <dbReference type="ARBA" id="ARBA00006432"/>
    </source>
</evidence>
<accession>A0A6J7JEY4</accession>
<dbReference type="PROSITE" id="PS00455">
    <property type="entry name" value="AMP_BINDING"/>
    <property type="match status" value="1"/>
</dbReference>
<feature type="domain" description="AMP-dependent synthetase/ligase" evidence="3">
    <location>
        <begin position="11"/>
        <end position="337"/>
    </location>
</feature>
<dbReference type="PANTHER" id="PTHR43201:SF8">
    <property type="entry name" value="ACYL-COA SYNTHETASE FAMILY MEMBER 3"/>
    <property type="match status" value="1"/>
</dbReference>
<evidence type="ECO:0000313" key="5">
    <source>
        <dbReference type="EMBL" id="CAB4941780.1"/>
    </source>
</evidence>
<dbReference type="InterPro" id="IPR000873">
    <property type="entry name" value="AMP-dep_synth/lig_dom"/>
</dbReference>
<dbReference type="InterPro" id="IPR045851">
    <property type="entry name" value="AMP-bd_C_sf"/>
</dbReference>
<dbReference type="SUPFAM" id="SSF56801">
    <property type="entry name" value="Acetyl-CoA synthetase-like"/>
    <property type="match status" value="1"/>
</dbReference>
<sequence>MSVPLLDLARIPPDRLAVEFPDGSLTYGALHERAAALAAELAGFERVAVWMSPRVDTAVRVAAVALAGAPLVPLNPGAAERELEHVLRDSDPGIVLVSPDEGAPSGVMERARSPRPGHRPRGDDEVGLIVYTSGTTGPPKGVEMRRSAMASNMDALASAWEWTADDVVCQALPLFHAYGLLVGLLGPLRFGNTLIHTGRFSPEALVEPLLSRATILLAVPTMYHRLLDAAEEDPRVAGALRAPRILGSGAGGMPQAEHERLQRVAGRRVLDRYGMTETLVSTATRPADEHRPGFSGRPLPGVELRLTHDDGSVITESDSETIGEIEVRGPNLFLGYLGNEEATRAAFRDGWFRTGDLAVRAPDGAIRIMGRRGTDLINSGGYRIGAGEVESALLDHSAVSEAAVLAEPDPDLGERIVAWVALREGFTATDQELMDHVGSLLARHKRPRRIVFVDALPRNTMGKVLKRELRADAQRVAD</sequence>
<dbReference type="AlphaFoldDB" id="A0A6J7JEY4"/>
<feature type="domain" description="AMP-binding enzyme C-terminal" evidence="4">
    <location>
        <begin position="388"/>
        <end position="463"/>
    </location>
</feature>
<evidence type="ECO:0000259" key="3">
    <source>
        <dbReference type="Pfam" id="PF00501"/>
    </source>
</evidence>
<dbReference type="InterPro" id="IPR042099">
    <property type="entry name" value="ANL_N_sf"/>
</dbReference>
<reference evidence="5" key="1">
    <citation type="submission" date="2020-05" db="EMBL/GenBank/DDBJ databases">
        <authorList>
            <person name="Chiriac C."/>
            <person name="Salcher M."/>
            <person name="Ghai R."/>
            <person name="Kavagutti S V."/>
        </authorList>
    </citation>
    <scope>NUCLEOTIDE SEQUENCE</scope>
</reference>
<dbReference type="Gene3D" id="3.40.50.12780">
    <property type="entry name" value="N-terminal domain of ligase-like"/>
    <property type="match status" value="1"/>
</dbReference>
<feature type="region of interest" description="Disordered" evidence="2">
    <location>
        <begin position="282"/>
        <end position="302"/>
    </location>
</feature>
<evidence type="ECO:0000256" key="2">
    <source>
        <dbReference type="SAM" id="MobiDB-lite"/>
    </source>
</evidence>